<dbReference type="SUPFAM" id="SSF53474">
    <property type="entry name" value="alpha/beta-Hydrolases"/>
    <property type="match status" value="1"/>
</dbReference>
<dbReference type="RefSeq" id="WP_064509465.1">
    <property type="nucleotide sequence ID" value="NZ_JAYFSN010000023.1"/>
</dbReference>
<keyword evidence="5" id="KW-1185">Reference proteome</keyword>
<accession>A0A1A9MBP0</accession>
<evidence type="ECO:0000313" key="3">
    <source>
        <dbReference type="EMBL" id="OAG67057.1"/>
    </source>
</evidence>
<dbReference type="PRINTS" id="PR00111">
    <property type="entry name" value="ABHYDROLASE"/>
</dbReference>
<reference evidence="3 4" key="1">
    <citation type="submission" date="2016-05" db="EMBL/GenBank/DDBJ databases">
        <title>Pathogenic, phenotypic and molecular characterisation of Xanthomonas nasturtii sp. nov. and Xanthomonas floridensis sp. nov., new species of Xanthomonas associated with watercress production in Florida.</title>
        <authorList>
            <person name="Vicente J.G."/>
            <person name="Rothwell S."/>
            <person name="Holub E.B."/>
            <person name="Studholme D.J."/>
        </authorList>
    </citation>
    <scope>NUCLEOTIDE SEQUENCE [LARGE SCALE GENOMIC DNA]</scope>
    <source>
        <strain evidence="3 4">WHRI 8848</strain>
    </source>
</reference>
<dbReference type="PANTHER" id="PTHR43194:SF2">
    <property type="entry name" value="PEROXISOMAL MEMBRANE PROTEIN LPX1"/>
    <property type="match status" value="1"/>
</dbReference>
<dbReference type="InterPro" id="IPR029058">
    <property type="entry name" value="AB_hydrolase_fold"/>
</dbReference>
<dbReference type="PANTHER" id="PTHR43194">
    <property type="entry name" value="HYDROLASE ALPHA/BETA FOLD FAMILY"/>
    <property type="match status" value="1"/>
</dbReference>
<proteinExistence type="predicted"/>
<organism evidence="3 4">
    <name type="scientific">Xanthomonas floridensis</name>
    <dbReference type="NCBI Taxonomy" id="1843580"/>
    <lineage>
        <taxon>Bacteria</taxon>
        <taxon>Pseudomonadati</taxon>
        <taxon>Pseudomonadota</taxon>
        <taxon>Gammaproteobacteria</taxon>
        <taxon>Lysobacterales</taxon>
        <taxon>Lysobacteraceae</taxon>
        <taxon>Xanthomonas</taxon>
    </lineage>
</organism>
<name>A0A1A9MBP0_9XANT</name>
<feature type="domain" description="AB hydrolase-1" evidence="1">
    <location>
        <begin position="8"/>
        <end position="225"/>
    </location>
</feature>
<dbReference type="STRING" id="1843580.A7D17_19490"/>
<keyword evidence="3" id="KW-0378">Hydrolase</keyword>
<dbReference type="InterPro" id="IPR050228">
    <property type="entry name" value="Carboxylesterase_BioH"/>
</dbReference>
<evidence type="ECO:0000313" key="4">
    <source>
        <dbReference type="Proteomes" id="UP000077659"/>
    </source>
</evidence>
<dbReference type="InterPro" id="IPR000073">
    <property type="entry name" value="AB_hydrolase_1"/>
</dbReference>
<dbReference type="Pfam" id="PF12697">
    <property type="entry name" value="Abhydrolase_6"/>
    <property type="match status" value="1"/>
</dbReference>
<sequence length="233" mass="25667">MSAARPTLLLLPGLLNDADLWQAQRVALADLADCVVGDLTGADSMRTLALQLLDQRPARFALAGFSLGGYVAQELLRIAPERIERLALLDTSARADTPERIAQRRAQEASVRAGSAFHGFGERLMRHYVHPSRWQDEALLERVRGMTQRLGVEVFLRQNRLQRADGRALLRAYAGPMLVLCGADDAITPPALHEEMAALSPQAQLVQLPTCGHLSPLEQPQAVSQALRDWLLR</sequence>
<evidence type="ECO:0000313" key="5">
    <source>
        <dbReference type="Proteomes" id="UP001303614"/>
    </source>
</evidence>
<reference evidence="2 5" key="2">
    <citation type="submission" date="2023-12" db="EMBL/GenBank/DDBJ databases">
        <title>Genome sequencing of Xanthomonas floridensis.</title>
        <authorList>
            <person name="Greer S."/>
            <person name="Harrison J."/>
            <person name="Grant M."/>
            <person name="Vicente J."/>
            <person name="Studholme D."/>
        </authorList>
    </citation>
    <scope>NUCLEOTIDE SEQUENCE [LARGE SCALE GENOMIC DNA]</scope>
    <source>
        <strain evidence="2 5">WHRI 8848</strain>
    </source>
</reference>
<dbReference type="EMBL" id="LXNG01000021">
    <property type="protein sequence ID" value="OAG67057.1"/>
    <property type="molecule type" value="Genomic_DNA"/>
</dbReference>
<dbReference type="Proteomes" id="UP001303614">
    <property type="component" value="Unassembled WGS sequence"/>
</dbReference>
<dbReference type="EMBL" id="JAYFSO010000023">
    <property type="protein sequence ID" value="MEA5125484.1"/>
    <property type="molecule type" value="Genomic_DNA"/>
</dbReference>
<dbReference type="Gene3D" id="3.40.50.1820">
    <property type="entry name" value="alpha/beta hydrolase"/>
    <property type="match status" value="1"/>
</dbReference>
<dbReference type="Proteomes" id="UP000077659">
    <property type="component" value="Unassembled WGS sequence"/>
</dbReference>
<evidence type="ECO:0000313" key="2">
    <source>
        <dbReference type="EMBL" id="MEA5125484.1"/>
    </source>
</evidence>
<gene>
    <name evidence="3" type="ORF">A7D17_19490</name>
    <name evidence="2" type="ORF">VB146_16835</name>
</gene>
<comment type="caution">
    <text evidence="3">The sequence shown here is derived from an EMBL/GenBank/DDBJ whole genome shotgun (WGS) entry which is preliminary data.</text>
</comment>
<evidence type="ECO:0000259" key="1">
    <source>
        <dbReference type="Pfam" id="PF12697"/>
    </source>
</evidence>
<dbReference type="OrthoDB" id="2086224at2"/>
<protein>
    <submittedName>
        <fullName evidence="2">Alpha/beta fold hydrolase</fullName>
    </submittedName>
    <submittedName>
        <fullName evidence="3">Alpha/beta hydrolase</fullName>
    </submittedName>
</protein>
<dbReference type="AlphaFoldDB" id="A0A1A9MBP0"/>
<dbReference type="GO" id="GO:0016787">
    <property type="term" value="F:hydrolase activity"/>
    <property type="evidence" value="ECO:0007669"/>
    <property type="project" value="UniProtKB-KW"/>
</dbReference>